<dbReference type="Proteomes" id="UP000230423">
    <property type="component" value="Unassembled WGS sequence"/>
</dbReference>
<dbReference type="SUPFAM" id="SSF51905">
    <property type="entry name" value="FAD/NAD(P)-binding domain"/>
    <property type="match status" value="1"/>
</dbReference>
<dbReference type="InterPro" id="IPR036188">
    <property type="entry name" value="FAD/NAD-bd_sf"/>
</dbReference>
<dbReference type="AlphaFoldDB" id="A0A2G9TUV1"/>
<protein>
    <recommendedName>
        <fullName evidence="3">Amine oxidase domain-containing protein</fullName>
    </recommendedName>
</protein>
<dbReference type="Gene3D" id="3.50.50.60">
    <property type="entry name" value="FAD/NAD(P)-binding domain"/>
    <property type="match status" value="1"/>
</dbReference>
<sequence length="260" mass="29448">MESKEGKKFVIIGSGPTALGAAYRLHELIHEGDLPESTQVTILEKEIEVGGLARSVTDRRGFTWDLGVHLDNLLSLLTERALYDLSSTKLLYKLLIEKAYMRHVIQDDDNVEANYVPYPVQDSIPYFPEAVKLRCLHEISSLTTPSKSAENFDEFTSNTFGETLQAIFIRPYNEKVSKRLPRNRRRVEDDSIRVAITMVPLRCTSDKDRHKDKNGNRFPLKVHHSNGESVEYDYVVSTMPIVELGKVTSLCPNVGLSHSK</sequence>
<feature type="non-terminal residue" evidence="1">
    <location>
        <position position="260"/>
    </location>
</feature>
<reference evidence="1 2" key="1">
    <citation type="submission" date="2015-09" db="EMBL/GenBank/DDBJ databases">
        <title>Draft genome of the parasitic nematode Teladorsagia circumcincta isolate WARC Sus (inbred).</title>
        <authorList>
            <person name="Mitreva M."/>
        </authorList>
    </citation>
    <scope>NUCLEOTIDE SEQUENCE [LARGE SCALE GENOMIC DNA]</scope>
    <source>
        <strain evidence="1 2">S</strain>
    </source>
</reference>
<dbReference type="OrthoDB" id="38045at2759"/>
<dbReference type="EMBL" id="KZ353072">
    <property type="protein sequence ID" value="PIO61754.1"/>
    <property type="molecule type" value="Genomic_DNA"/>
</dbReference>
<proteinExistence type="predicted"/>
<keyword evidence="2" id="KW-1185">Reference proteome</keyword>
<name>A0A2G9TUV1_TELCI</name>
<accession>A0A2G9TUV1</accession>
<organism evidence="1 2">
    <name type="scientific">Teladorsagia circumcincta</name>
    <name type="common">Brown stomach worm</name>
    <name type="synonym">Ostertagia circumcincta</name>
    <dbReference type="NCBI Taxonomy" id="45464"/>
    <lineage>
        <taxon>Eukaryota</taxon>
        <taxon>Metazoa</taxon>
        <taxon>Ecdysozoa</taxon>
        <taxon>Nematoda</taxon>
        <taxon>Chromadorea</taxon>
        <taxon>Rhabditida</taxon>
        <taxon>Rhabditina</taxon>
        <taxon>Rhabditomorpha</taxon>
        <taxon>Strongyloidea</taxon>
        <taxon>Trichostrongylidae</taxon>
        <taxon>Teladorsagia</taxon>
    </lineage>
</organism>
<evidence type="ECO:0000313" key="1">
    <source>
        <dbReference type="EMBL" id="PIO61754.1"/>
    </source>
</evidence>
<dbReference type="PANTHER" id="PTHR43734">
    <property type="entry name" value="PHYTOENE DESATURASE"/>
    <property type="match status" value="1"/>
</dbReference>
<dbReference type="Pfam" id="PF13450">
    <property type="entry name" value="NAD_binding_8"/>
    <property type="match status" value="1"/>
</dbReference>
<evidence type="ECO:0000313" key="2">
    <source>
        <dbReference type="Proteomes" id="UP000230423"/>
    </source>
</evidence>
<dbReference type="PANTHER" id="PTHR43734:SF4">
    <property type="entry name" value="AMINE OXIDASE DOMAIN-CONTAINING PROTEIN"/>
    <property type="match status" value="1"/>
</dbReference>
<evidence type="ECO:0008006" key="3">
    <source>
        <dbReference type="Google" id="ProtNLM"/>
    </source>
</evidence>
<gene>
    <name evidence="1" type="ORF">TELCIR_16712</name>
</gene>